<dbReference type="Proteomes" id="UP000078148">
    <property type="component" value="Chromosome"/>
</dbReference>
<evidence type="ECO:0000313" key="10">
    <source>
        <dbReference type="Proteomes" id="UP000078148"/>
    </source>
</evidence>
<proteinExistence type="predicted"/>
<keyword evidence="3" id="KW-1003">Cell membrane</keyword>
<evidence type="ECO:0000256" key="2">
    <source>
        <dbReference type="ARBA" id="ARBA00022448"/>
    </source>
</evidence>
<evidence type="ECO:0000259" key="8">
    <source>
        <dbReference type="PROSITE" id="PS50850"/>
    </source>
</evidence>
<organism evidence="9 10">
    <name type="scientific">Paenibacillus bovis</name>
    <dbReference type="NCBI Taxonomy" id="1616788"/>
    <lineage>
        <taxon>Bacteria</taxon>
        <taxon>Bacillati</taxon>
        <taxon>Bacillota</taxon>
        <taxon>Bacilli</taxon>
        <taxon>Bacillales</taxon>
        <taxon>Paenibacillaceae</taxon>
        <taxon>Paenibacillus</taxon>
    </lineage>
</organism>
<accession>A0A172ZH78</accession>
<dbReference type="PROSITE" id="PS00216">
    <property type="entry name" value="SUGAR_TRANSPORT_1"/>
    <property type="match status" value="1"/>
</dbReference>
<evidence type="ECO:0000256" key="7">
    <source>
        <dbReference type="SAM" id="Phobius"/>
    </source>
</evidence>
<reference evidence="10" key="1">
    <citation type="submission" date="2015-10" db="EMBL/GenBank/DDBJ databases">
        <title>Genome of Paenibacillus bovis sp. nov.</title>
        <authorList>
            <person name="Wu Z."/>
            <person name="Gao C."/>
            <person name="Liu Z."/>
            <person name="Zheng H."/>
        </authorList>
    </citation>
    <scope>NUCLEOTIDE SEQUENCE [LARGE SCALE GENOMIC DNA]</scope>
    <source>
        <strain evidence="10">BD3526</strain>
    </source>
</reference>
<dbReference type="OrthoDB" id="102502at2"/>
<evidence type="ECO:0000256" key="5">
    <source>
        <dbReference type="ARBA" id="ARBA00022989"/>
    </source>
</evidence>
<dbReference type="Gene3D" id="1.20.1720.10">
    <property type="entry name" value="Multidrug resistance protein D"/>
    <property type="match status" value="1"/>
</dbReference>
<feature type="transmembrane region" description="Helical" evidence="7">
    <location>
        <begin position="309"/>
        <end position="326"/>
    </location>
</feature>
<feature type="transmembrane region" description="Helical" evidence="7">
    <location>
        <begin position="273"/>
        <end position="297"/>
    </location>
</feature>
<feature type="transmembrane region" description="Helical" evidence="7">
    <location>
        <begin position="99"/>
        <end position="120"/>
    </location>
</feature>
<dbReference type="PANTHER" id="PTHR42718">
    <property type="entry name" value="MAJOR FACILITATOR SUPERFAMILY MULTIDRUG TRANSPORTER MFSC"/>
    <property type="match status" value="1"/>
</dbReference>
<evidence type="ECO:0000256" key="4">
    <source>
        <dbReference type="ARBA" id="ARBA00022692"/>
    </source>
</evidence>
<keyword evidence="5 7" id="KW-1133">Transmembrane helix</keyword>
<dbReference type="EMBL" id="CP013023">
    <property type="protein sequence ID" value="ANF96994.1"/>
    <property type="molecule type" value="Genomic_DNA"/>
</dbReference>
<dbReference type="PANTHER" id="PTHR42718:SF46">
    <property type="entry name" value="BLR6921 PROTEIN"/>
    <property type="match status" value="1"/>
</dbReference>
<feature type="transmembrane region" description="Helical" evidence="7">
    <location>
        <begin position="338"/>
        <end position="356"/>
    </location>
</feature>
<dbReference type="InterPro" id="IPR011701">
    <property type="entry name" value="MFS"/>
</dbReference>
<dbReference type="GO" id="GO:0022857">
    <property type="term" value="F:transmembrane transporter activity"/>
    <property type="evidence" value="ECO:0007669"/>
    <property type="project" value="InterPro"/>
</dbReference>
<keyword evidence="2" id="KW-0813">Transport</keyword>
<feature type="transmembrane region" description="Helical" evidence="7">
    <location>
        <begin position="74"/>
        <end position="93"/>
    </location>
</feature>
<reference evidence="9 10" key="2">
    <citation type="journal article" date="2016" name="Int. J. Syst. Evol. Microbiol.">
        <title>Paenibacillus bovis sp. nov., isolated from raw yak (Bos grunniens) milk.</title>
        <authorList>
            <person name="Gao C."/>
            <person name="Han J."/>
            <person name="Liu Z."/>
            <person name="Xu X."/>
            <person name="Hang F."/>
            <person name="Wu Z."/>
        </authorList>
    </citation>
    <scope>NUCLEOTIDE SEQUENCE [LARGE SCALE GENOMIC DNA]</scope>
    <source>
        <strain evidence="9 10">BD3526</strain>
    </source>
</reference>
<keyword evidence="10" id="KW-1185">Reference proteome</keyword>
<dbReference type="PROSITE" id="PS50850">
    <property type="entry name" value="MFS"/>
    <property type="match status" value="1"/>
</dbReference>
<protein>
    <submittedName>
        <fullName evidence="9">MFS transporter</fullName>
    </submittedName>
</protein>
<sequence>MSKRSWWLMISIGLGIMLNPLNSSMVAVAIPNLQHTFQLNYTAVSWIIFAFYIASAVTQPVMGRASDLFGRRKIFLAGLLVSFIVSLCAPLSISFGWLIVFRIVQSIGTSMMVAVGMAIVRIHITEKQSTALSVLSIFLSGAAAIGPFIGGLLMYWWDWRAIFLGNIPFVIASMLLAWKVIPDDKASIPKADRLTLGKWMIRIDAAGIFLFTLGLVALLLGVLSAQSSHSLSVYSFTVGLAGIILLAAFIWHERRAASPFIPLRIFARHPAMTWVNIEFVVVNLIFYAVFFGLPSYLQIVRHISELNTGILMLSLGICSLLVSPVAGRWIDRSGPGPALLFSAMFMTLGSIGLVALGPDSGMIGICMALGAFGISNGLNNVGMQAALFAASPKEIIGVASGLFSTSRYIGTILSSLLISIVAGTQFTFAGFRLLGVILTIAAVLLVCMQWQRYKRHQHISSDTLS</sequence>
<comment type="subcellular location">
    <subcellularLocation>
        <location evidence="1">Cell membrane</location>
        <topology evidence="1">Multi-pass membrane protein</topology>
    </subcellularLocation>
</comment>
<dbReference type="Pfam" id="PF07690">
    <property type="entry name" value="MFS_1"/>
    <property type="match status" value="1"/>
</dbReference>
<feature type="transmembrane region" description="Helical" evidence="7">
    <location>
        <begin position="162"/>
        <end position="181"/>
    </location>
</feature>
<feature type="transmembrane region" description="Helical" evidence="7">
    <location>
        <begin position="201"/>
        <end position="225"/>
    </location>
</feature>
<dbReference type="AlphaFoldDB" id="A0A172ZH78"/>
<dbReference type="RefSeq" id="WP_060535105.1">
    <property type="nucleotide sequence ID" value="NZ_CP013023.1"/>
</dbReference>
<feature type="transmembrane region" description="Helical" evidence="7">
    <location>
        <begin position="39"/>
        <end position="62"/>
    </location>
</feature>
<keyword evidence="4 7" id="KW-0812">Transmembrane</keyword>
<dbReference type="Gene3D" id="1.20.1250.20">
    <property type="entry name" value="MFS general substrate transporter like domains"/>
    <property type="match status" value="1"/>
</dbReference>
<dbReference type="STRING" id="1616788.AR543_13925"/>
<dbReference type="CDD" id="cd17321">
    <property type="entry name" value="MFS_MMR_MDR_like"/>
    <property type="match status" value="1"/>
</dbReference>
<dbReference type="SUPFAM" id="SSF103473">
    <property type="entry name" value="MFS general substrate transporter"/>
    <property type="match status" value="1"/>
</dbReference>
<gene>
    <name evidence="9" type="ORF">AR543_13925</name>
</gene>
<dbReference type="InterPro" id="IPR005829">
    <property type="entry name" value="Sugar_transporter_CS"/>
</dbReference>
<feature type="transmembrane region" description="Helical" evidence="7">
    <location>
        <begin position="395"/>
        <end position="422"/>
    </location>
</feature>
<evidence type="ECO:0000313" key="9">
    <source>
        <dbReference type="EMBL" id="ANF96994.1"/>
    </source>
</evidence>
<name>A0A172ZH78_9BACL</name>
<feature type="transmembrane region" description="Helical" evidence="7">
    <location>
        <begin position="362"/>
        <end position="383"/>
    </location>
</feature>
<feature type="domain" description="Major facilitator superfamily (MFS) profile" evidence="8">
    <location>
        <begin position="8"/>
        <end position="453"/>
    </location>
</feature>
<keyword evidence="6 7" id="KW-0472">Membrane</keyword>
<evidence type="ECO:0000256" key="6">
    <source>
        <dbReference type="ARBA" id="ARBA00023136"/>
    </source>
</evidence>
<feature type="transmembrane region" description="Helical" evidence="7">
    <location>
        <begin position="132"/>
        <end position="156"/>
    </location>
</feature>
<feature type="transmembrane region" description="Helical" evidence="7">
    <location>
        <begin position="428"/>
        <end position="448"/>
    </location>
</feature>
<dbReference type="InterPro" id="IPR036259">
    <property type="entry name" value="MFS_trans_sf"/>
</dbReference>
<evidence type="ECO:0000256" key="3">
    <source>
        <dbReference type="ARBA" id="ARBA00022475"/>
    </source>
</evidence>
<dbReference type="InterPro" id="IPR020846">
    <property type="entry name" value="MFS_dom"/>
</dbReference>
<dbReference type="KEGG" id="pbv:AR543_13925"/>
<evidence type="ECO:0000256" key="1">
    <source>
        <dbReference type="ARBA" id="ARBA00004651"/>
    </source>
</evidence>
<feature type="transmembrane region" description="Helical" evidence="7">
    <location>
        <begin position="231"/>
        <end position="252"/>
    </location>
</feature>
<dbReference type="GO" id="GO:0005886">
    <property type="term" value="C:plasma membrane"/>
    <property type="evidence" value="ECO:0007669"/>
    <property type="project" value="UniProtKB-SubCell"/>
</dbReference>